<gene>
    <name evidence="2" type="ORF">HQ945_01460</name>
</gene>
<organism evidence="2 3">
    <name type="scientific">Phyllobacterium pellucidum</name>
    <dbReference type="NCBI Taxonomy" id="2740464"/>
    <lineage>
        <taxon>Bacteria</taxon>
        <taxon>Pseudomonadati</taxon>
        <taxon>Pseudomonadota</taxon>
        <taxon>Alphaproteobacteria</taxon>
        <taxon>Hyphomicrobiales</taxon>
        <taxon>Phyllobacteriaceae</taxon>
        <taxon>Phyllobacterium</taxon>
    </lineage>
</organism>
<dbReference type="Proteomes" id="UP000550508">
    <property type="component" value="Unassembled WGS sequence"/>
</dbReference>
<sequence length="127" mass="13773">MNLLLDTHVLLWWDAGASEMGATARAVIANPDNTVYVSAASVWEIAIKSAKGKLRFNGSAHAAIEANGFLPLSMSTAHAELAGRLEWAHADPFDRMLVAQAQSDGLILLHADAVIHEFREVAQLWAR</sequence>
<dbReference type="InterPro" id="IPR029060">
    <property type="entry name" value="PIN-like_dom_sf"/>
</dbReference>
<dbReference type="InterPro" id="IPR002716">
    <property type="entry name" value="PIN_dom"/>
</dbReference>
<dbReference type="Gene3D" id="3.40.50.1010">
    <property type="entry name" value="5'-nuclease"/>
    <property type="match status" value="1"/>
</dbReference>
<keyword evidence="3" id="KW-1185">Reference proteome</keyword>
<dbReference type="Pfam" id="PF01850">
    <property type="entry name" value="PIN"/>
    <property type="match status" value="1"/>
</dbReference>
<dbReference type="PANTHER" id="PTHR36173:SF2">
    <property type="entry name" value="RIBONUCLEASE VAPC16"/>
    <property type="match status" value="1"/>
</dbReference>
<protein>
    <submittedName>
        <fullName evidence="2">Type II toxin-antitoxin system VapC family toxin</fullName>
    </submittedName>
</protein>
<name>A0A849VM60_9HYPH</name>
<feature type="domain" description="PIN" evidence="1">
    <location>
        <begin position="4"/>
        <end position="118"/>
    </location>
</feature>
<evidence type="ECO:0000313" key="3">
    <source>
        <dbReference type="Proteomes" id="UP000550508"/>
    </source>
</evidence>
<dbReference type="AlphaFoldDB" id="A0A849VM60"/>
<reference evidence="2 3" key="1">
    <citation type="submission" date="2020-05" db="EMBL/GenBank/DDBJ databases">
        <authorList>
            <person name="Kim M.K."/>
        </authorList>
    </citation>
    <scope>NUCLEOTIDE SEQUENCE [LARGE SCALE GENOMIC DNA]</scope>
    <source>
        <strain evidence="2 3">BT25</strain>
    </source>
</reference>
<dbReference type="CDD" id="cd09872">
    <property type="entry name" value="PIN_Sll0205-like"/>
    <property type="match status" value="1"/>
</dbReference>
<dbReference type="InterPro" id="IPR041705">
    <property type="entry name" value="PIN_Sll0205"/>
</dbReference>
<dbReference type="EMBL" id="JABUMX010000001">
    <property type="protein sequence ID" value="NTS29909.1"/>
    <property type="molecule type" value="Genomic_DNA"/>
</dbReference>
<dbReference type="PANTHER" id="PTHR36173">
    <property type="entry name" value="RIBONUCLEASE VAPC16-RELATED"/>
    <property type="match status" value="1"/>
</dbReference>
<proteinExistence type="predicted"/>
<dbReference type="SUPFAM" id="SSF88723">
    <property type="entry name" value="PIN domain-like"/>
    <property type="match status" value="1"/>
</dbReference>
<dbReference type="InterPro" id="IPR052919">
    <property type="entry name" value="TA_system_RNase"/>
</dbReference>
<evidence type="ECO:0000259" key="1">
    <source>
        <dbReference type="Pfam" id="PF01850"/>
    </source>
</evidence>
<comment type="caution">
    <text evidence="2">The sequence shown here is derived from an EMBL/GenBank/DDBJ whole genome shotgun (WGS) entry which is preliminary data.</text>
</comment>
<accession>A0A849VM60</accession>
<evidence type="ECO:0000313" key="2">
    <source>
        <dbReference type="EMBL" id="NTS29909.1"/>
    </source>
</evidence>
<dbReference type="RefSeq" id="WP_091922478.1">
    <property type="nucleotide sequence ID" value="NZ_JABUMX010000001.1"/>
</dbReference>